<accession>A0AAN8QG18</accession>
<sequence length="106" mass="11816">MKLVERMPRVCKAVIKAKATLMSGLSILFLVSVVNMFFGSAILFKAHMSLGLVIMCGLFCSTLSSSLRKQRTETRTTSALRGPVPRLCDHFQKTHSSCHEGQEERK</sequence>
<dbReference type="EMBL" id="JAGTTL010000024">
    <property type="protein sequence ID" value="KAK6303290.1"/>
    <property type="molecule type" value="Genomic_DNA"/>
</dbReference>
<keyword evidence="1" id="KW-0472">Membrane</keyword>
<protein>
    <submittedName>
        <fullName evidence="2">Uncharacterized protein</fullName>
    </submittedName>
</protein>
<evidence type="ECO:0000313" key="3">
    <source>
        <dbReference type="Proteomes" id="UP001356427"/>
    </source>
</evidence>
<reference evidence="2 3" key="1">
    <citation type="submission" date="2021-04" db="EMBL/GenBank/DDBJ databases">
        <authorList>
            <person name="De Guttry C."/>
            <person name="Zahm M."/>
            <person name="Klopp C."/>
            <person name="Cabau C."/>
            <person name="Louis A."/>
            <person name="Berthelot C."/>
            <person name="Parey E."/>
            <person name="Roest Crollius H."/>
            <person name="Montfort J."/>
            <person name="Robinson-Rechavi M."/>
            <person name="Bucao C."/>
            <person name="Bouchez O."/>
            <person name="Gislard M."/>
            <person name="Lluch J."/>
            <person name="Milhes M."/>
            <person name="Lampietro C."/>
            <person name="Lopez Roques C."/>
            <person name="Donnadieu C."/>
            <person name="Braasch I."/>
            <person name="Desvignes T."/>
            <person name="Postlethwait J."/>
            <person name="Bobe J."/>
            <person name="Wedekind C."/>
            <person name="Guiguen Y."/>
        </authorList>
    </citation>
    <scope>NUCLEOTIDE SEQUENCE [LARGE SCALE GENOMIC DNA]</scope>
    <source>
        <strain evidence="2">Cs_M1</strain>
        <tissue evidence="2">Blood</tissue>
    </source>
</reference>
<keyword evidence="1" id="KW-0812">Transmembrane</keyword>
<comment type="caution">
    <text evidence="2">The sequence shown here is derived from an EMBL/GenBank/DDBJ whole genome shotgun (WGS) entry which is preliminary data.</text>
</comment>
<proteinExistence type="predicted"/>
<keyword evidence="1" id="KW-1133">Transmembrane helix</keyword>
<dbReference type="AlphaFoldDB" id="A0AAN8QG18"/>
<name>A0AAN8QG18_9TELE</name>
<feature type="transmembrane region" description="Helical" evidence="1">
    <location>
        <begin position="50"/>
        <end position="67"/>
    </location>
</feature>
<gene>
    <name evidence="2" type="ORF">J4Q44_G00257440</name>
</gene>
<dbReference type="Proteomes" id="UP001356427">
    <property type="component" value="Unassembled WGS sequence"/>
</dbReference>
<evidence type="ECO:0000313" key="2">
    <source>
        <dbReference type="EMBL" id="KAK6303290.1"/>
    </source>
</evidence>
<evidence type="ECO:0000256" key="1">
    <source>
        <dbReference type="SAM" id="Phobius"/>
    </source>
</evidence>
<organism evidence="2 3">
    <name type="scientific">Coregonus suidteri</name>
    <dbReference type="NCBI Taxonomy" id="861788"/>
    <lineage>
        <taxon>Eukaryota</taxon>
        <taxon>Metazoa</taxon>
        <taxon>Chordata</taxon>
        <taxon>Craniata</taxon>
        <taxon>Vertebrata</taxon>
        <taxon>Euteleostomi</taxon>
        <taxon>Actinopterygii</taxon>
        <taxon>Neopterygii</taxon>
        <taxon>Teleostei</taxon>
        <taxon>Protacanthopterygii</taxon>
        <taxon>Salmoniformes</taxon>
        <taxon>Salmonidae</taxon>
        <taxon>Coregoninae</taxon>
        <taxon>Coregonus</taxon>
    </lineage>
</organism>
<keyword evidence="3" id="KW-1185">Reference proteome</keyword>
<feature type="transmembrane region" description="Helical" evidence="1">
    <location>
        <begin position="21"/>
        <end position="44"/>
    </location>
</feature>